<sequence length="666" mass="75027">MMSSASFIVDFIVALLLSFAVSTSLGVHLPTQHSTTHPTRPRLVLDFVTSRVGDNVDPAWYKLRGGADIYLLDEPIAELGLVEDPTPSIDDNELLYATIGVINVPTSHGDNCILLCYKSNDSSNIQISEKWSVESPVIDDVTNDFALTENTGCLCHGIVLNIPHRIWESGTEPTTSPVINSKQLDDVLLCLVKGIIRRSEGNQHMTIPMAITLEGANALAKEIAIKYVQDFMTRAFYHLRLSKNAVGDDSVGDSSLQHCNVVVRCSDTSAMETAARIASTMLQQSTADEMRRHNVVSRLLFGPLCNQLYHEIRTSLRISSGDHDADVLVEWKKLSEYSSDIVSNDNQADSFNSMVKPNNEKCATEQMQSYHTEQRVSIDLRRKVESIMAMAFVDAEESMLSLENRIDNTILEFDGDERTEDYPPPEFGRDADSIVDAMSSSFTAMLDADDLTESERAWVNDQRTQALKQLVGTGIHRLFHLHLQSLRDYFGHNYECMLDNSMDIDTPNWNLRRRKAARHAEEQFTKAAIGSIPQICRGPEGDFCDAFAEMFSCAEALRGLLEDMEEVTATRDVEESEWSDMMGGHEEESNEDIESRALPHSRIGLRQLIKNVRAKVQRRGPARWYERWAAKAFVIGVNYMQGWLVLQALRREAKKRDMEMPKFPLF</sequence>
<dbReference type="Proteomes" id="UP001530293">
    <property type="component" value="Unassembled WGS sequence"/>
</dbReference>
<evidence type="ECO:0000256" key="1">
    <source>
        <dbReference type="SAM" id="MobiDB-lite"/>
    </source>
</evidence>
<reference evidence="3 4" key="1">
    <citation type="submission" date="2024-10" db="EMBL/GenBank/DDBJ databases">
        <title>Updated reference genomes for cyclostephanoid diatoms.</title>
        <authorList>
            <person name="Roberts W.R."/>
            <person name="Alverson A.J."/>
        </authorList>
    </citation>
    <scope>NUCLEOTIDE SEQUENCE [LARGE SCALE GENOMIC DNA]</scope>
    <source>
        <strain evidence="3 4">AJA232-27</strain>
    </source>
</reference>
<evidence type="ECO:0000256" key="2">
    <source>
        <dbReference type="SAM" id="SignalP"/>
    </source>
</evidence>
<feature type="region of interest" description="Disordered" evidence="1">
    <location>
        <begin position="572"/>
        <end position="594"/>
    </location>
</feature>
<name>A0ABD3NBM0_9STRA</name>
<protein>
    <submittedName>
        <fullName evidence="3">Uncharacterized protein</fullName>
    </submittedName>
</protein>
<evidence type="ECO:0000313" key="3">
    <source>
        <dbReference type="EMBL" id="KAL3772406.1"/>
    </source>
</evidence>
<keyword evidence="2" id="KW-0732">Signal</keyword>
<feature type="compositionally biased region" description="Basic and acidic residues" evidence="1">
    <location>
        <begin position="583"/>
        <end position="594"/>
    </location>
</feature>
<comment type="caution">
    <text evidence="3">The sequence shown here is derived from an EMBL/GenBank/DDBJ whole genome shotgun (WGS) entry which is preliminary data.</text>
</comment>
<accession>A0ABD3NBM0</accession>
<evidence type="ECO:0000313" key="4">
    <source>
        <dbReference type="Proteomes" id="UP001530293"/>
    </source>
</evidence>
<feature type="chain" id="PRO_5044809952" evidence="2">
    <location>
        <begin position="27"/>
        <end position="666"/>
    </location>
</feature>
<dbReference type="EMBL" id="JALLBG020000011">
    <property type="protein sequence ID" value="KAL3772406.1"/>
    <property type="molecule type" value="Genomic_DNA"/>
</dbReference>
<gene>
    <name evidence="3" type="ORF">ACHAWU_005583</name>
</gene>
<organism evidence="3 4">
    <name type="scientific">Discostella pseudostelligera</name>
    <dbReference type="NCBI Taxonomy" id="259834"/>
    <lineage>
        <taxon>Eukaryota</taxon>
        <taxon>Sar</taxon>
        <taxon>Stramenopiles</taxon>
        <taxon>Ochrophyta</taxon>
        <taxon>Bacillariophyta</taxon>
        <taxon>Coscinodiscophyceae</taxon>
        <taxon>Thalassiosirophycidae</taxon>
        <taxon>Stephanodiscales</taxon>
        <taxon>Stephanodiscaceae</taxon>
        <taxon>Discostella</taxon>
    </lineage>
</organism>
<keyword evidence="4" id="KW-1185">Reference proteome</keyword>
<feature type="signal peptide" evidence="2">
    <location>
        <begin position="1"/>
        <end position="26"/>
    </location>
</feature>
<proteinExistence type="predicted"/>
<dbReference type="AlphaFoldDB" id="A0ABD3NBM0"/>